<evidence type="ECO:0000256" key="5">
    <source>
        <dbReference type="SAM" id="Phobius"/>
    </source>
</evidence>
<dbReference type="PANTHER" id="PTHR32347">
    <property type="entry name" value="EFFLUX SYSTEM COMPONENT YKNX-RELATED"/>
    <property type="match status" value="1"/>
</dbReference>
<evidence type="ECO:0000313" key="7">
    <source>
        <dbReference type="Proteomes" id="UP000043764"/>
    </source>
</evidence>
<dbReference type="PANTHER" id="PTHR32347:SF23">
    <property type="entry name" value="BLL5650 PROTEIN"/>
    <property type="match status" value="1"/>
</dbReference>
<evidence type="ECO:0000256" key="4">
    <source>
        <dbReference type="SAM" id="MobiDB-lite"/>
    </source>
</evidence>
<gene>
    <name evidence="6" type="ORF">NIT7321_01964</name>
</gene>
<evidence type="ECO:0000256" key="1">
    <source>
        <dbReference type="ARBA" id="ARBA00004196"/>
    </source>
</evidence>
<evidence type="ECO:0000256" key="3">
    <source>
        <dbReference type="SAM" id="Coils"/>
    </source>
</evidence>
<dbReference type="AlphaFoldDB" id="A0A0H5DHW9"/>
<feature type="transmembrane region" description="Helical" evidence="5">
    <location>
        <begin position="20"/>
        <end position="41"/>
    </location>
</feature>
<keyword evidence="5" id="KW-0472">Membrane</keyword>
<evidence type="ECO:0000313" key="6">
    <source>
        <dbReference type="EMBL" id="CRL11115.1"/>
    </source>
</evidence>
<dbReference type="RefSeq" id="WP_131724091.1">
    <property type="nucleotide sequence ID" value="NZ_CVRL01000025.1"/>
</dbReference>
<organism evidence="6 7">
    <name type="scientific">Phaeobacter italicus</name>
    <dbReference type="NCBI Taxonomy" id="481446"/>
    <lineage>
        <taxon>Bacteria</taxon>
        <taxon>Pseudomonadati</taxon>
        <taxon>Pseudomonadota</taxon>
        <taxon>Alphaproteobacteria</taxon>
        <taxon>Rhodobacterales</taxon>
        <taxon>Roseobacteraceae</taxon>
        <taxon>Phaeobacter</taxon>
    </lineage>
</organism>
<comment type="subcellular location">
    <subcellularLocation>
        <location evidence="1">Cell envelope</location>
    </subcellularLocation>
</comment>
<dbReference type="EMBL" id="CVRL01000025">
    <property type="protein sequence ID" value="CRL11115.1"/>
    <property type="molecule type" value="Genomic_DNA"/>
</dbReference>
<keyword evidence="5" id="KW-0812">Transmembrane</keyword>
<dbReference type="STRING" id="481446.NIT7645_01063"/>
<keyword evidence="2 3" id="KW-0175">Coiled coil</keyword>
<dbReference type="InterPro" id="IPR050465">
    <property type="entry name" value="UPF0194_transport"/>
</dbReference>
<reference evidence="7" key="1">
    <citation type="submission" date="2015-05" db="EMBL/GenBank/DDBJ databases">
        <authorList>
            <person name="Rodrigo-Torres Lidia"/>
            <person name="Arahal R.David."/>
        </authorList>
    </citation>
    <scope>NUCLEOTIDE SEQUENCE [LARGE SCALE GENOMIC DNA]</scope>
    <source>
        <strain evidence="7">CECT 7321</strain>
    </source>
</reference>
<sequence length="439" mass="47666">MTGQLGNLPPRERGGWGRWLWLMAACAVMALLIAPAAQWLVEAKAPGQRRFDGTLSPDTHQIDLRLPAGVPLTAVLTSAGQEVSAGETIALLDLPKITARADMLRRHIRVNAALRACLMDAGHADVLLQQIREEQSDPTAETASPLPESGTHHAIGSDLPLNQQELSLQLQRTAETCKNTHNEAALHQRKLLNALEDLRAKSRRLALRAATPPTGDEDVRSQRLRLISLALDREQTSKSIAQMELQLSALATEQTRANLRRVQQLEQDAQRQIGELEILMSYAATPRLYAPQSGTILRTRPLPESGTFQQDVVFATLQLGASDLHRAVFTASEDALPYLKPGDPITITLSGIGLHSQLLDGEIRTLRPYADTGDGTPAQHLVDVSLSAESAAFLASKSAETAYAGATSSAHITVTLPERPLVQALWRSLEQVSQTAGIW</sequence>
<dbReference type="GO" id="GO:0030313">
    <property type="term" value="C:cell envelope"/>
    <property type="evidence" value="ECO:0007669"/>
    <property type="project" value="UniProtKB-SubCell"/>
</dbReference>
<protein>
    <submittedName>
        <fullName evidence="6">Efflux transporter, RND family, MFP subunit</fullName>
    </submittedName>
</protein>
<keyword evidence="7" id="KW-1185">Reference proteome</keyword>
<proteinExistence type="predicted"/>
<accession>A0A0H5DHW9</accession>
<dbReference type="Proteomes" id="UP000043764">
    <property type="component" value="Unassembled WGS sequence"/>
</dbReference>
<keyword evidence="5" id="KW-1133">Transmembrane helix</keyword>
<feature type="region of interest" description="Disordered" evidence="4">
    <location>
        <begin position="135"/>
        <end position="157"/>
    </location>
</feature>
<name>A0A0H5DHW9_9RHOB</name>
<feature type="coiled-coil region" evidence="3">
    <location>
        <begin position="233"/>
        <end position="279"/>
    </location>
</feature>
<evidence type="ECO:0000256" key="2">
    <source>
        <dbReference type="ARBA" id="ARBA00023054"/>
    </source>
</evidence>